<dbReference type="AlphaFoldDB" id="A0A6B8M8C4"/>
<reference evidence="5 6" key="1">
    <citation type="submission" date="2019-09" db="EMBL/GenBank/DDBJ databases">
        <title>Isolation and complete genome sequencing of Methylocystis species.</title>
        <authorList>
            <person name="Rumah B.L."/>
            <person name="Stead C.E."/>
            <person name="Stevens B.C."/>
            <person name="Minton N.P."/>
            <person name="Grosse-Honebrink A."/>
            <person name="Zhang Y."/>
        </authorList>
    </citation>
    <scope>NUCLEOTIDE SEQUENCE [LARGE SCALE GENOMIC DNA]</scope>
    <source>
        <strain evidence="5 6">BRCS2</strain>
    </source>
</reference>
<evidence type="ECO:0000259" key="4">
    <source>
        <dbReference type="Pfam" id="PF09394"/>
    </source>
</evidence>
<keyword evidence="6" id="KW-1185">Reference proteome</keyword>
<dbReference type="Gene3D" id="2.60.40.2020">
    <property type="match status" value="1"/>
</dbReference>
<proteinExistence type="predicted"/>
<accession>A0A6B8M8C4</accession>
<name>A0A6B8M8C4_9HYPH</name>
<dbReference type="Proteomes" id="UP000422569">
    <property type="component" value="Chromosome"/>
</dbReference>
<dbReference type="GO" id="GO:0004869">
    <property type="term" value="F:cysteine-type endopeptidase inhibitor activity"/>
    <property type="evidence" value="ECO:0007669"/>
    <property type="project" value="UniProtKB-KW"/>
</dbReference>
<dbReference type="InterPro" id="IPR018990">
    <property type="entry name" value="Prot_inh_I42_chagasin"/>
</dbReference>
<sequence length="117" mass="12506">MKRRLILAAAAVIISQAAAAETLRLAPGERARFTLKENPSTGYVWRIDAAASAGLDRVAIADAGHKRGASMPGAPGEHRWIICGAHAGRAVIAFAHQRPWEPAPAETRRLEVLVAPR</sequence>
<keyword evidence="3" id="KW-0732">Signal</keyword>
<dbReference type="PANTHER" id="PTHR36530">
    <property type="entry name" value="INHIBITOR OF CYSTEINE PEPTIDASE"/>
    <property type="match status" value="1"/>
</dbReference>
<dbReference type="KEGG" id="mpar:F7D14_15885"/>
<dbReference type="Pfam" id="PF09394">
    <property type="entry name" value="Inhibitor_I42"/>
    <property type="match status" value="1"/>
</dbReference>
<feature type="chain" id="PRO_5025418118" evidence="3">
    <location>
        <begin position="20"/>
        <end position="117"/>
    </location>
</feature>
<dbReference type="EMBL" id="CP044331">
    <property type="protein sequence ID" value="QGM98818.1"/>
    <property type="molecule type" value="Genomic_DNA"/>
</dbReference>
<dbReference type="SUPFAM" id="SSF141066">
    <property type="entry name" value="ICP-like"/>
    <property type="match status" value="1"/>
</dbReference>
<dbReference type="RefSeq" id="WP_016918674.1">
    <property type="nucleotide sequence ID" value="NZ_CP044331.1"/>
</dbReference>
<evidence type="ECO:0000256" key="3">
    <source>
        <dbReference type="SAM" id="SignalP"/>
    </source>
</evidence>
<evidence type="ECO:0000313" key="5">
    <source>
        <dbReference type="EMBL" id="QGM98818.1"/>
    </source>
</evidence>
<protein>
    <submittedName>
        <fullName evidence="5">Protease inhibitor I42 family protein</fullName>
    </submittedName>
</protein>
<organism evidence="5 6">
    <name type="scientific">Methylocystis parvus</name>
    <dbReference type="NCBI Taxonomy" id="134"/>
    <lineage>
        <taxon>Bacteria</taxon>
        <taxon>Pseudomonadati</taxon>
        <taxon>Pseudomonadota</taxon>
        <taxon>Alphaproteobacteria</taxon>
        <taxon>Hyphomicrobiales</taxon>
        <taxon>Methylocystaceae</taxon>
        <taxon>Methylocystis</taxon>
    </lineage>
</organism>
<keyword evidence="2" id="KW-0789">Thiol protease inhibitor</keyword>
<gene>
    <name evidence="5" type="ORF">F7D14_15885</name>
</gene>
<evidence type="ECO:0000256" key="1">
    <source>
        <dbReference type="ARBA" id="ARBA00022690"/>
    </source>
</evidence>
<keyword evidence="1" id="KW-0646">Protease inhibitor</keyword>
<feature type="domain" description="Proteinase inhibitor I42 chagasin" evidence="4">
    <location>
        <begin position="25"/>
        <end position="111"/>
    </location>
</feature>
<dbReference type="InterPro" id="IPR052781">
    <property type="entry name" value="Cys_protease_inhibitor_I42"/>
</dbReference>
<dbReference type="PANTHER" id="PTHR36530:SF1">
    <property type="entry name" value="AMOEBIASIN-1"/>
    <property type="match status" value="1"/>
</dbReference>
<evidence type="ECO:0000313" key="6">
    <source>
        <dbReference type="Proteomes" id="UP000422569"/>
    </source>
</evidence>
<feature type="signal peptide" evidence="3">
    <location>
        <begin position="1"/>
        <end position="19"/>
    </location>
</feature>
<evidence type="ECO:0000256" key="2">
    <source>
        <dbReference type="ARBA" id="ARBA00022704"/>
    </source>
</evidence>
<dbReference type="InterPro" id="IPR036331">
    <property type="entry name" value="Chagasin-like_sf"/>
</dbReference>